<accession>A0A091DBX8</accession>
<evidence type="ECO:0000313" key="2">
    <source>
        <dbReference type="EMBL" id="KFO27730.1"/>
    </source>
</evidence>
<feature type="compositionally biased region" description="Basic and acidic residues" evidence="1">
    <location>
        <begin position="102"/>
        <end position="111"/>
    </location>
</feature>
<dbReference type="AlphaFoldDB" id="A0A091DBX8"/>
<gene>
    <name evidence="2" type="ORF">H920_10849</name>
</gene>
<protein>
    <submittedName>
        <fullName evidence="2">Uncharacterized protein</fullName>
    </submittedName>
</protein>
<feature type="region of interest" description="Disordered" evidence="1">
    <location>
        <begin position="91"/>
        <end position="128"/>
    </location>
</feature>
<reference evidence="2 3" key="1">
    <citation type="submission" date="2013-11" db="EMBL/GenBank/DDBJ databases">
        <title>The Damaraland mole rat (Fukomys damarensis) genome and evolution of African mole rats.</title>
        <authorList>
            <person name="Gladyshev V.N."/>
            <person name="Fang X."/>
        </authorList>
    </citation>
    <scope>NUCLEOTIDE SEQUENCE [LARGE SCALE GENOMIC DNA]</scope>
    <source>
        <tissue evidence="2">Liver</tissue>
    </source>
</reference>
<dbReference type="EMBL" id="KN122864">
    <property type="protein sequence ID" value="KFO27730.1"/>
    <property type="molecule type" value="Genomic_DNA"/>
</dbReference>
<evidence type="ECO:0000313" key="3">
    <source>
        <dbReference type="Proteomes" id="UP000028990"/>
    </source>
</evidence>
<name>A0A091DBX8_FUKDA</name>
<keyword evidence="3" id="KW-1185">Reference proteome</keyword>
<dbReference type="Proteomes" id="UP000028990">
    <property type="component" value="Unassembled WGS sequence"/>
</dbReference>
<evidence type="ECO:0000256" key="1">
    <source>
        <dbReference type="SAM" id="MobiDB-lite"/>
    </source>
</evidence>
<proteinExistence type="predicted"/>
<organism evidence="2 3">
    <name type="scientific">Fukomys damarensis</name>
    <name type="common">Damaraland mole rat</name>
    <name type="synonym">Cryptomys damarensis</name>
    <dbReference type="NCBI Taxonomy" id="885580"/>
    <lineage>
        <taxon>Eukaryota</taxon>
        <taxon>Metazoa</taxon>
        <taxon>Chordata</taxon>
        <taxon>Craniata</taxon>
        <taxon>Vertebrata</taxon>
        <taxon>Euteleostomi</taxon>
        <taxon>Mammalia</taxon>
        <taxon>Eutheria</taxon>
        <taxon>Euarchontoglires</taxon>
        <taxon>Glires</taxon>
        <taxon>Rodentia</taxon>
        <taxon>Hystricomorpha</taxon>
        <taxon>Bathyergidae</taxon>
        <taxon>Fukomys</taxon>
    </lineage>
</organism>
<sequence>MNQQGLDPDSSTDMEVVADTEEELIKECEEMWKDMEERCVLGDQWRPQEKARLRRPIDRAWTAEGDLKSKPAAFPKLTLLVLGLGQLMAPTGRGATRQARRSGPDGGRRSEVQLSYLNSDLETEDVEI</sequence>